<dbReference type="AlphaFoldDB" id="A0AAJ6VL51"/>
<gene>
    <name evidence="3" type="primary">LOC105359959</name>
</gene>
<feature type="chain" id="PRO_5042526870" evidence="1">
    <location>
        <begin position="23"/>
        <end position="209"/>
    </location>
</feature>
<organism evidence="2 3">
    <name type="scientific">Ceratosolen solmsi marchali</name>
    <dbReference type="NCBI Taxonomy" id="326594"/>
    <lineage>
        <taxon>Eukaryota</taxon>
        <taxon>Metazoa</taxon>
        <taxon>Ecdysozoa</taxon>
        <taxon>Arthropoda</taxon>
        <taxon>Hexapoda</taxon>
        <taxon>Insecta</taxon>
        <taxon>Pterygota</taxon>
        <taxon>Neoptera</taxon>
        <taxon>Endopterygota</taxon>
        <taxon>Hymenoptera</taxon>
        <taxon>Apocrita</taxon>
        <taxon>Proctotrupomorpha</taxon>
        <taxon>Chalcidoidea</taxon>
        <taxon>Agaonidae</taxon>
        <taxon>Agaoninae</taxon>
        <taxon>Ceratosolen</taxon>
    </lineage>
</organism>
<feature type="signal peptide" evidence="1">
    <location>
        <begin position="1"/>
        <end position="22"/>
    </location>
</feature>
<proteinExistence type="predicted"/>
<reference evidence="3" key="1">
    <citation type="submission" date="2025-08" db="UniProtKB">
        <authorList>
            <consortium name="RefSeq"/>
        </authorList>
    </citation>
    <scope>IDENTIFICATION</scope>
</reference>
<evidence type="ECO:0000256" key="1">
    <source>
        <dbReference type="SAM" id="SignalP"/>
    </source>
</evidence>
<dbReference type="KEGG" id="csol:105359959"/>
<accession>A0AAJ6VL51</accession>
<dbReference type="GeneID" id="105359959"/>
<evidence type="ECO:0000313" key="2">
    <source>
        <dbReference type="Proteomes" id="UP000695007"/>
    </source>
</evidence>
<dbReference type="Proteomes" id="UP000695007">
    <property type="component" value="Unplaced"/>
</dbReference>
<keyword evidence="2" id="KW-1185">Reference proteome</keyword>
<protein>
    <submittedName>
        <fullName evidence="3">Proline-rich protein 2-like</fullName>
    </submittedName>
</protein>
<keyword evidence="1" id="KW-0732">Signal</keyword>
<evidence type="ECO:0000313" key="3">
    <source>
        <dbReference type="RefSeq" id="XP_011495032.1"/>
    </source>
</evidence>
<name>A0AAJ6VL51_9HYME</name>
<sequence length="209" mass="23255">MLLNIWTTLILLKCISINYASGLNSAEWQQYSSNGNLDSNHLTYGGQKQDLSSWASLSGGGWNGHISSEGRGWNIPQEQIHHTHTIPIGHHIEVLKPIAVPVYKHIGIPLAQPVGIPVTHVKAIGVPQPYPVHIPVAHPVPIPVIKTIATIVEKKVPYPVEKIIPVPIEKPVPIHIEKHIPVPVEKPYPVHVPIYKPILHRHRSHGWDR</sequence>
<dbReference type="RefSeq" id="XP_011495032.1">
    <property type="nucleotide sequence ID" value="XM_011496730.1"/>
</dbReference>